<dbReference type="InterPro" id="IPR029787">
    <property type="entry name" value="Nucleotide_cyclase"/>
</dbReference>
<dbReference type="CDD" id="cd12914">
    <property type="entry name" value="PDC1_DGC_like"/>
    <property type="match status" value="1"/>
</dbReference>
<dbReference type="OrthoDB" id="9814866at2"/>
<accession>A0A1M7R964</accession>
<evidence type="ECO:0000256" key="2">
    <source>
        <dbReference type="SAM" id="Phobius"/>
    </source>
</evidence>
<gene>
    <name evidence="4" type="ORF">SAMN05192549_11521</name>
</gene>
<dbReference type="CDD" id="cd01949">
    <property type="entry name" value="GGDEF"/>
    <property type="match status" value="1"/>
</dbReference>
<dbReference type="PROSITE" id="PS50887">
    <property type="entry name" value="GGDEF"/>
    <property type="match status" value="1"/>
</dbReference>
<dbReference type="PANTHER" id="PTHR46663:SF2">
    <property type="entry name" value="GGDEF DOMAIN-CONTAINING PROTEIN"/>
    <property type="match status" value="1"/>
</dbReference>
<dbReference type="InterPro" id="IPR000160">
    <property type="entry name" value="GGDEF_dom"/>
</dbReference>
<dbReference type="Proteomes" id="UP000184339">
    <property type="component" value="Unassembled WGS sequence"/>
</dbReference>
<dbReference type="GO" id="GO:0003824">
    <property type="term" value="F:catalytic activity"/>
    <property type="evidence" value="ECO:0007669"/>
    <property type="project" value="UniProtKB-ARBA"/>
</dbReference>
<evidence type="ECO:0000313" key="5">
    <source>
        <dbReference type="Proteomes" id="UP000184339"/>
    </source>
</evidence>
<dbReference type="InterPro" id="IPR043128">
    <property type="entry name" value="Rev_trsase/Diguanyl_cyclase"/>
</dbReference>
<dbReference type="RefSeq" id="WP_072788949.1">
    <property type="nucleotide sequence ID" value="NZ_FRCX01000015.1"/>
</dbReference>
<name>A0A1M7R964_9BURK</name>
<dbReference type="EMBL" id="FRCX01000015">
    <property type="protein sequence ID" value="SHN42786.1"/>
    <property type="molecule type" value="Genomic_DNA"/>
</dbReference>
<reference evidence="5" key="1">
    <citation type="submission" date="2016-11" db="EMBL/GenBank/DDBJ databases">
        <authorList>
            <person name="Varghese N."/>
            <person name="Submissions S."/>
        </authorList>
    </citation>
    <scope>NUCLEOTIDE SEQUENCE [LARGE SCALE GENOMIC DNA]</scope>
    <source>
        <strain evidence="5">Sac-22</strain>
    </source>
</reference>
<dbReference type="AlphaFoldDB" id="A0A1M7R964"/>
<feature type="transmembrane region" description="Helical" evidence="2">
    <location>
        <begin position="310"/>
        <end position="329"/>
    </location>
</feature>
<keyword evidence="2" id="KW-0472">Membrane</keyword>
<evidence type="ECO:0000256" key="1">
    <source>
        <dbReference type="SAM" id="Coils"/>
    </source>
</evidence>
<dbReference type="Gene3D" id="3.30.70.270">
    <property type="match status" value="1"/>
</dbReference>
<dbReference type="Gene3D" id="3.30.450.20">
    <property type="entry name" value="PAS domain"/>
    <property type="match status" value="1"/>
</dbReference>
<dbReference type="Pfam" id="PF00990">
    <property type="entry name" value="GGDEF"/>
    <property type="match status" value="1"/>
</dbReference>
<keyword evidence="5" id="KW-1185">Reference proteome</keyword>
<dbReference type="SMART" id="SM00267">
    <property type="entry name" value="GGDEF"/>
    <property type="match status" value="1"/>
</dbReference>
<dbReference type="CDD" id="cd18774">
    <property type="entry name" value="PDC2_HK_sensor"/>
    <property type="match status" value="1"/>
</dbReference>
<evidence type="ECO:0000259" key="3">
    <source>
        <dbReference type="PROSITE" id="PS50887"/>
    </source>
</evidence>
<dbReference type="FunFam" id="3.30.70.270:FF:000001">
    <property type="entry name" value="Diguanylate cyclase domain protein"/>
    <property type="match status" value="1"/>
</dbReference>
<organism evidence="4 5">
    <name type="scientific">Duganella sacchari</name>
    <dbReference type="NCBI Taxonomy" id="551987"/>
    <lineage>
        <taxon>Bacteria</taxon>
        <taxon>Pseudomonadati</taxon>
        <taxon>Pseudomonadota</taxon>
        <taxon>Betaproteobacteria</taxon>
        <taxon>Burkholderiales</taxon>
        <taxon>Oxalobacteraceae</taxon>
        <taxon>Telluria group</taxon>
        <taxon>Duganella</taxon>
    </lineage>
</organism>
<proteinExistence type="predicted"/>
<feature type="coiled-coil region" evidence="1">
    <location>
        <begin position="379"/>
        <end position="406"/>
    </location>
</feature>
<dbReference type="SUPFAM" id="SSF55073">
    <property type="entry name" value="Nucleotide cyclase"/>
    <property type="match status" value="1"/>
</dbReference>
<dbReference type="STRING" id="551987.SAMN05192549_11521"/>
<keyword evidence="2" id="KW-1133">Transmembrane helix</keyword>
<evidence type="ECO:0000313" key="4">
    <source>
        <dbReference type="EMBL" id="SHN42786.1"/>
    </source>
</evidence>
<protein>
    <submittedName>
        <fullName evidence="4">Diguanylate cyclase (GGDEF) domain-containing protein</fullName>
    </submittedName>
</protein>
<sequence>MTKPPGKAASDDPAQPRKRLRLATLVTLGVCVTVAVSTGLQLLLVDHFTIYYASREAELRLQQQSWQMRDALNRVVSKAAGDVQLVASLAQVREARDPATARAVLDSLQSTFPDYAWIGVADMDGKVYAAARGLLEKADVSARPWFQKGQAGLHAIDYHPAVLLGKLLPQAPDPWRFIDVAVPVRRSSGEKWGVLGVHMSWTWARHLAGNLLTPALRAYGAEIVVVRNDGTVLLGPPGMEEKKINAPSLPLAQSGETGALRETWSDGKTYLTGYSRTGQDGDPASLQWSVLVRQPEDAALAALHTLEQRILWLSIAVGAAMAGIAAWVAHRLATPIDHLSSAIEARTQAALLGMPSPSIPTIDSFREAQVLSAAMSDMVRNEAQHMQQLQTMNEQLESTVRKRTAELQDLVMRDVLTGLPNRRALMETLPEAMYRAARTQQPCAVMFLDLDGFKGVNDTYGHEEGDELLRQFGARLVDAVRRTDTVARLAGDEFVIILEHLHAPAAAEEMGHKIMPRLRQPFALKTATVSLSASIGIAVFLPDDGASLDTVLARADRAMYQAKRSGKNAVVMATT</sequence>
<keyword evidence="1" id="KW-0175">Coiled coil</keyword>
<feature type="transmembrane region" description="Helical" evidence="2">
    <location>
        <begin position="20"/>
        <end position="44"/>
    </location>
</feature>
<dbReference type="NCBIfam" id="TIGR00254">
    <property type="entry name" value="GGDEF"/>
    <property type="match status" value="1"/>
</dbReference>
<feature type="domain" description="GGDEF" evidence="3">
    <location>
        <begin position="441"/>
        <end position="575"/>
    </location>
</feature>
<dbReference type="PANTHER" id="PTHR46663">
    <property type="entry name" value="DIGUANYLATE CYCLASE DGCT-RELATED"/>
    <property type="match status" value="1"/>
</dbReference>
<dbReference type="InterPro" id="IPR052163">
    <property type="entry name" value="DGC-Regulatory_Protein"/>
</dbReference>
<dbReference type="Gene3D" id="6.10.340.10">
    <property type="match status" value="1"/>
</dbReference>
<keyword evidence="2" id="KW-0812">Transmembrane</keyword>